<evidence type="ECO:0000256" key="1">
    <source>
        <dbReference type="SAM" id="MobiDB-lite"/>
    </source>
</evidence>
<feature type="region of interest" description="Disordered" evidence="1">
    <location>
        <begin position="220"/>
        <end position="244"/>
    </location>
</feature>
<dbReference type="EMBL" id="JACEEZ010000536">
    <property type="protein sequence ID" value="KAG0730101.1"/>
    <property type="molecule type" value="Genomic_DNA"/>
</dbReference>
<gene>
    <name evidence="2" type="primary">Epg5</name>
    <name evidence="2" type="ORF">GWK47_028988</name>
</gene>
<dbReference type="OrthoDB" id="75419at2759"/>
<name>A0A8J4YWV5_CHIOP</name>
<dbReference type="AlphaFoldDB" id="A0A8J4YWV5"/>
<dbReference type="InterPro" id="IPR051436">
    <property type="entry name" value="Autophagy-related_EPG5"/>
</dbReference>
<protein>
    <submittedName>
        <fullName evidence="2">Ectopic P granules protein 5</fullName>
    </submittedName>
</protein>
<dbReference type="GO" id="GO:0005737">
    <property type="term" value="C:cytoplasm"/>
    <property type="evidence" value="ECO:0007669"/>
    <property type="project" value="TreeGrafter"/>
</dbReference>
<evidence type="ECO:0000313" key="2">
    <source>
        <dbReference type="EMBL" id="KAG0730101.1"/>
    </source>
</evidence>
<dbReference type="Proteomes" id="UP000770661">
    <property type="component" value="Unassembled WGS sequence"/>
</dbReference>
<dbReference type="PANTHER" id="PTHR31139">
    <property type="entry name" value="ECTOPIC P GRANULES PROTEIN 5 HOMOLOG"/>
    <property type="match status" value="1"/>
</dbReference>
<dbReference type="PANTHER" id="PTHR31139:SF4">
    <property type="entry name" value="ECTOPIC P GRANULES PROTEIN 5 HOMOLOG"/>
    <property type="match status" value="1"/>
</dbReference>
<evidence type="ECO:0000313" key="3">
    <source>
        <dbReference type="Proteomes" id="UP000770661"/>
    </source>
</evidence>
<comment type="caution">
    <text evidence="2">The sequence shown here is derived from an EMBL/GenBank/DDBJ whole genome shotgun (WGS) entry which is preliminary data.</text>
</comment>
<sequence>MKKESIEAASKRSTESLTAGQWAELVGHSDTRGQFHDCLLGLEENEGFYLLSALANMTATREPAESVFIQVVVNNIFEAAFVSEGTREALCRPGRDLLASVACTHPVIMSYLLTTTQEKIIHLGSMALYLFRALPMELWRPTDEDVTCVSHWLLFMPAASVENQLARVVLSKLHWGENEAKTKLVLPQELHQKVFFLWSWEMVTRLRLHRLDQPEAQVRAALGPAPPPSSVDMPDPTSITITQA</sequence>
<keyword evidence="3" id="KW-1185">Reference proteome</keyword>
<dbReference type="GO" id="GO:0097352">
    <property type="term" value="P:autophagosome maturation"/>
    <property type="evidence" value="ECO:0007669"/>
    <property type="project" value="TreeGrafter"/>
</dbReference>
<accession>A0A8J4YWV5</accession>
<proteinExistence type="predicted"/>
<organism evidence="2 3">
    <name type="scientific">Chionoecetes opilio</name>
    <name type="common">Atlantic snow crab</name>
    <name type="synonym">Cancer opilio</name>
    <dbReference type="NCBI Taxonomy" id="41210"/>
    <lineage>
        <taxon>Eukaryota</taxon>
        <taxon>Metazoa</taxon>
        <taxon>Ecdysozoa</taxon>
        <taxon>Arthropoda</taxon>
        <taxon>Crustacea</taxon>
        <taxon>Multicrustacea</taxon>
        <taxon>Malacostraca</taxon>
        <taxon>Eumalacostraca</taxon>
        <taxon>Eucarida</taxon>
        <taxon>Decapoda</taxon>
        <taxon>Pleocyemata</taxon>
        <taxon>Brachyura</taxon>
        <taxon>Eubrachyura</taxon>
        <taxon>Majoidea</taxon>
        <taxon>Majidae</taxon>
        <taxon>Chionoecetes</taxon>
    </lineage>
</organism>
<reference evidence="2" key="1">
    <citation type="submission" date="2020-07" db="EMBL/GenBank/DDBJ databases">
        <title>The High-quality genome of the commercially important snow crab, Chionoecetes opilio.</title>
        <authorList>
            <person name="Jeong J.-H."/>
            <person name="Ryu S."/>
        </authorList>
    </citation>
    <scope>NUCLEOTIDE SEQUENCE</scope>
    <source>
        <strain evidence="2">MADBK_172401_WGS</strain>
        <tissue evidence="2">Digestive gland</tissue>
    </source>
</reference>